<evidence type="ECO:0000313" key="2">
    <source>
        <dbReference type="Proteomes" id="UP000326837"/>
    </source>
</evidence>
<organism evidence="1 2">
    <name type="scientific">Lacipirellula parvula</name>
    <dbReference type="NCBI Taxonomy" id="2650471"/>
    <lineage>
        <taxon>Bacteria</taxon>
        <taxon>Pseudomonadati</taxon>
        <taxon>Planctomycetota</taxon>
        <taxon>Planctomycetia</taxon>
        <taxon>Pirellulales</taxon>
        <taxon>Lacipirellulaceae</taxon>
        <taxon>Lacipirellula</taxon>
    </lineage>
</organism>
<keyword evidence="2" id="KW-1185">Reference proteome</keyword>
<reference evidence="2" key="1">
    <citation type="submission" date="2019-10" db="EMBL/GenBank/DDBJ databases">
        <title>Lacipirellula parvula gen. nov., sp. nov., representing a lineage of planctomycetes widespread in freshwater anoxic habitats, and description of the family Lacipirellulaceae.</title>
        <authorList>
            <person name="Dedysh S.N."/>
            <person name="Kulichevskaya I.S."/>
            <person name="Beletsky A.V."/>
            <person name="Rakitin A.L."/>
            <person name="Mardanov A.V."/>
            <person name="Ivanova A.A."/>
            <person name="Saltykova V.X."/>
            <person name="Rijpstra W.I.C."/>
            <person name="Sinninghe Damste J.S."/>
            <person name="Ravin N.V."/>
        </authorList>
    </citation>
    <scope>NUCLEOTIDE SEQUENCE [LARGE SCALE GENOMIC DNA]</scope>
    <source>
        <strain evidence="2">PX69</strain>
    </source>
</reference>
<dbReference type="Proteomes" id="UP000326837">
    <property type="component" value="Chromosome"/>
</dbReference>
<name>A0A5K7X8Y7_9BACT</name>
<accession>A0A5K7X8Y7</accession>
<protein>
    <submittedName>
        <fullName evidence="1">Uncharacterized protein</fullName>
    </submittedName>
</protein>
<dbReference type="AlphaFoldDB" id="A0A5K7X8Y7"/>
<proteinExistence type="predicted"/>
<evidence type="ECO:0000313" key="1">
    <source>
        <dbReference type="EMBL" id="BBO30756.1"/>
    </source>
</evidence>
<dbReference type="EMBL" id="AP021861">
    <property type="protein sequence ID" value="BBO30756.1"/>
    <property type="molecule type" value="Genomic_DNA"/>
</dbReference>
<gene>
    <name evidence="1" type="ORF">PLANPX_0368</name>
</gene>
<sequence length="59" mass="6789">MRLSALRVVQEEVRSFDGRGRDIAAILMRRLSIARQPLRIDADGVRDFATNRGIRHKDL</sequence>
<dbReference type="KEGG" id="lpav:PLANPX_0368"/>